<proteinExistence type="predicted"/>
<dbReference type="VEuPathDB" id="FungiDB:H310_01725"/>
<dbReference type="EMBL" id="KI913953">
    <property type="protein sequence ID" value="ETW09363.1"/>
    <property type="molecule type" value="Genomic_DNA"/>
</dbReference>
<dbReference type="OrthoDB" id="79205at2759"/>
<dbReference type="GeneID" id="20078775"/>
<dbReference type="AlphaFoldDB" id="A0A024UUP5"/>
<organism evidence="2">
    <name type="scientific">Aphanomyces invadans</name>
    <dbReference type="NCBI Taxonomy" id="157072"/>
    <lineage>
        <taxon>Eukaryota</taxon>
        <taxon>Sar</taxon>
        <taxon>Stramenopiles</taxon>
        <taxon>Oomycota</taxon>
        <taxon>Saprolegniomycetes</taxon>
        <taxon>Saprolegniales</taxon>
        <taxon>Verrucalvaceae</taxon>
        <taxon>Aphanomyces</taxon>
    </lineage>
</organism>
<dbReference type="RefSeq" id="XP_008863168.1">
    <property type="nucleotide sequence ID" value="XM_008864946.1"/>
</dbReference>
<gene>
    <name evidence="2" type="ORF">H310_01725</name>
</gene>
<feature type="region of interest" description="Disordered" evidence="1">
    <location>
        <begin position="88"/>
        <end position="150"/>
    </location>
</feature>
<sequence length="150" mass="16340">MATPRGRSRRDPDPRAEFAVPQPKRICSGVVRVVKTIDPAVAIERALESRSSWRPIHSNMSSPQHSLHDSLDKLSLVPDAATKLYLAYEDDGTMSPRSKSSDSSISSASSSADSTKRRSPSSMLAVIHAPDDDEDRDQAAFPSSHRVPTT</sequence>
<feature type="region of interest" description="Disordered" evidence="1">
    <location>
        <begin position="1"/>
        <end position="20"/>
    </location>
</feature>
<reference evidence="2" key="1">
    <citation type="submission" date="2013-12" db="EMBL/GenBank/DDBJ databases">
        <title>The Genome Sequence of Aphanomyces invadans NJM9701.</title>
        <authorList>
            <consortium name="The Broad Institute Genomics Platform"/>
            <person name="Russ C."/>
            <person name="Tyler B."/>
            <person name="van West P."/>
            <person name="Dieguez-Uribeondo J."/>
            <person name="Young S.K."/>
            <person name="Zeng Q."/>
            <person name="Gargeya S."/>
            <person name="Fitzgerald M."/>
            <person name="Abouelleil A."/>
            <person name="Alvarado L."/>
            <person name="Chapman S.B."/>
            <person name="Gainer-Dewar J."/>
            <person name="Goldberg J."/>
            <person name="Griggs A."/>
            <person name="Gujja S."/>
            <person name="Hansen M."/>
            <person name="Howarth C."/>
            <person name="Imamovic A."/>
            <person name="Ireland A."/>
            <person name="Larimer J."/>
            <person name="McCowan C."/>
            <person name="Murphy C."/>
            <person name="Pearson M."/>
            <person name="Poon T.W."/>
            <person name="Priest M."/>
            <person name="Roberts A."/>
            <person name="Saif S."/>
            <person name="Shea T."/>
            <person name="Sykes S."/>
            <person name="Wortman J."/>
            <person name="Nusbaum C."/>
            <person name="Birren B."/>
        </authorList>
    </citation>
    <scope>NUCLEOTIDE SEQUENCE [LARGE SCALE GENOMIC DNA]</scope>
    <source>
        <strain evidence="2">NJM9701</strain>
    </source>
</reference>
<feature type="region of interest" description="Disordered" evidence="1">
    <location>
        <begin position="48"/>
        <end position="68"/>
    </location>
</feature>
<feature type="compositionally biased region" description="Low complexity" evidence="1">
    <location>
        <begin position="95"/>
        <end position="113"/>
    </location>
</feature>
<evidence type="ECO:0000256" key="1">
    <source>
        <dbReference type="SAM" id="MobiDB-lite"/>
    </source>
</evidence>
<accession>A0A024UUP5</accession>
<protein>
    <submittedName>
        <fullName evidence="2">Uncharacterized protein</fullName>
    </submittedName>
</protein>
<evidence type="ECO:0000313" key="2">
    <source>
        <dbReference type="EMBL" id="ETW09363.1"/>
    </source>
</evidence>
<name>A0A024UUP5_9STRA</name>